<keyword evidence="3" id="KW-1185">Reference proteome</keyword>
<dbReference type="InterPro" id="IPR006059">
    <property type="entry name" value="SBP"/>
</dbReference>
<dbReference type="PANTHER" id="PTHR43649:SF32">
    <property type="entry name" value="SUGAR BINDING SECRETED PROTEIN"/>
    <property type="match status" value="1"/>
</dbReference>
<gene>
    <name evidence="2" type="primary">cebE_2</name>
    <name evidence="2" type="ORF">Rhe02_95040</name>
</gene>
<comment type="caution">
    <text evidence="2">The sequence shown here is derived from an EMBL/GenBank/DDBJ whole genome shotgun (WGS) entry which is preliminary data.</text>
</comment>
<proteinExistence type="predicted"/>
<dbReference type="EMBL" id="BONY01000133">
    <property type="protein sequence ID" value="GIH11437.1"/>
    <property type="molecule type" value="Genomic_DNA"/>
</dbReference>
<dbReference type="AlphaFoldDB" id="A0A8J3QKS7"/>
<evidence type="ECO:0000256" key="1">
    <source>
        <dbReference type="SAM" id="SignalP"/>
    </source>
</evidence>
<name>A0A8J3QKS7_9ACTN</name>
<dbReference type="RefSeq" id="WP_239124536.1">
    <property type="nucleotide sequence ID" value="NZ_BONY01000133.1"/>
</dbReference>
<sequence length="422" mass="45887">MRTSLRRMLVPVVAASLMFTAACGGDDAPKADEKITLTIAGFGDFGFKPLYEEYKQTHKNIEIQERISDYAAHHQSLISHLATGSGAADIEAIEIGYLSSFTATPNRFYNLLDLGAKDLESSYLPWKWQQGLSTDKKTLVGLGTDVGGMAMCYRTDLFAQAKLPTARDEVSKLWPTWDEYVATGKKYKAALPNSFFMEASGNMYRAIVEQAPQGLYDDQDKLVVESNPTVKKAWDLTVDAIQSGLSNKLNAWSPEWTAAFGKGTFATIVCPAWMTSYIETNAKDASGKWDIAAVPGGAGSMGGSHLSLPKQGKHSKEAFELIKWLTAPDQQKKVFKATGNFPSTPSLYTDPDLTGFSKAFFNNAPIGKIFTASAQAVKPQHQGPKQGDVFSTIGAGLGRIEEGKQQPADAWTQVLADVKKLA</sequence>
<feature type="chain" id="PRO_5039584645" evidence="1">
    <location>
        <begin position="25"/>
        <end position="422"/>
    </location>
</feature>
<dbReference type="Proteomes" id="UP000612899">
    <property type="component" value="Unassembled WGS sequence"/>
</dbReference>
<dbReference type="Gene3D" id="3.40.190.10">
    <property type="entry name" value="Periplasmic binding protein-like II"/>
    <property type="match status" value="1"/>
</dbReference>
<evidence type="ECO:0000313" key="2">
    <source>
        <dbReference type="EMBL" id="GIH11437.1"/>
    </source>
</evidence>
<dbReference type="PROSITE" id="PS51257">
    <property type="entry name" value="PROKAR_LIPOPROTEIN"/>
    <property type="match status" value="1"/>
</dbReference>
<evidence type="ECO:0000313" key="3">
    <source>
        <dbReference type="Proteomes" id="UP000612899"/>
    </source>
</evidence>
<dbReference type="SUPFAM" id="SSF53850">
    <property type="entry name" value="Periplasmic binding protein-like II"/>
    <property type="match status" value="1"/>
</dbReference>
<dbReference type="PANTHER" id="PTHR43649">
    <property type="entry name" value="ARABINOSE-BINDING PROTEIN-RELATED"/>
    <property type="match status" value="1"/>
</dbReference>
<reference evidence="2" key="1">
    <citation type="submission" date="2021-01" db="EMBL/GenBank/DDBJ databases">
        <title>Whole genome shotgun sequence of Rhizocola hellebori NBRC 109834.</title>
        <authorList>
            <person name="Komaki H."/>
            <person name="Tamura T."/>
        </authorList>
    </citation>
    <scope>NUCLEOTIDE SEQUENCE</scope>
    <source>
        <strain evidence="2">NBRC 109834</strain>
    </source>
</reference>
<protein>
    <submittedName>
        <fullName evidence="2">ABC transporter substrate-binding protein</fullName>
    </submittedName>
</protein>
<organism evidence="2 3">
    <name type="scientific">Rhizocola hellebori</name>
    <dbReference type="NCBI Taxonomy" id="1392758"/>
    <lineage>
        <taxon>Bacteria</taxon>
        <taxon>Bacillati</taxon>
        <taxon>Actinomycetota</taxon>
        <taxon>Actinomycetes</taxon>
        <taxon>Micromonosporales</taxon>
        <taxon>Micromonosporaceae</taxon>
        <taxon>Rhizocola</taxon>
    </lineage>
</organism>
<dbReference type="InterPro" id="IPR050490">
    <property type="entry name" value="Bact_solute-bd_prot1"/>
</dbReference>
<feature type="signal peptide" evidence="1">
    <location>
        <begin position="1"/>
        <end position="24"/>
    </location>
</feature>
<keyword evidence="1" id="KW-0732">Signal</keyword>
<accession>A0A8J3QKS7</accession>
<dbReference type="Pfam" id="PF13416">
    <property type="entry name" value="SBP_bac_8"/>
    <property type="match status" value="1"/>
</dbReference>